<evidence type="ECO:0000256" key="8">
    <source>
        <dbReference type="ARBA" id="ARBA00023157"/>
    </source>
</evidence>
<evidence type="ECO:0000256" key="11">
    <source>
        <dbReference type="SAM" id="MobiDB-lite"/>
    </source>
</evidence>
<dbReference type="InterPro" id="IPR001111">
    <property type="entry name" value="TGF-b_propeptide"/>
</dbReference>
<evidence type="ECO:0000259" key="13">
    <source>
        <dbReference type="PROSITE" id="PS51362"/>
    </source>
</evidence>
<evidence type="ECO:0000256" key="9">
    <source>
        <dbReference type="ARBA" id="ARBA00023180"/>
    </source>
</evidence>
<dbReference type="CDD" id="cd13759">
    <property type="entry name" value="TGF_beta_NODAL"/>
    <property type="match status" value="1"/>
</dbReference>
<keyword evidence="7 10" id="KW-0339">Growth factor</keyword>
<evidence type="ECO:0000256" key="12">
    <source>
        <dbReference type="SAM" id="SignalP"/>
    </source>
</evidence>
<dbReference type="SMART" id="SM00204">
    <property type="entry name" value="TGFB"/>
    <property type="match status" value="1"/>
</dbReference>
<keyword evidence="3" id="KW-0217">Developmental protein</keyword>
<feature type="domain" description="TGF-beta family profile" evidence="13">
    <location>
        <begin position="251"/>
        <end position="375"/>
    </location>
</feature>
<keyword evidence="15" id="KW-1185">Reference proteome</keyword>
<evidence type="ECO:0000313" key="15">
    <source>
        <dbReference type="Proteomes" id="UP000824219"/>
    </source>
</evidence>
<dbReference type="InterPro" id="IPR017948">
    <property type="entry name" value="TGFb_CS"/>
</dbReference>
<dbReference type="Pfam" id="PF00019">
    <property type="entry name" value="TGF_beta"/>
    <property type="match status" value="1"/>
</dbReference>
<evidence type="ECO:0000256" key="4">
    <source>
        <dbReference type="ARBA" id="ARBA00022525"/>
    </source>
</evidence>
<dbReference type="PROSITE" id="PS00250">
    <property type="entry name" value="TGF_BETA_1"/>
    <property type="match status" value="1"/>
</dbReference>
<protein>
    <recommendedName>
        <fullName evidence="13">TGF-beta family profile domain-containing protein</fullName>
    </recommendedName>
</protein>
<reference evidence="14 15" key="1">
    <citation type="submission" date="2021-06" db="EMBL/GenBank/DDBJ databases">
        <title>Chromosome-level genome assembly of the red-tail catfish (Hemibagrus wyckioides).</title>
        <authorList>
            <person name="Shao F."/>
        </authorList>
    </citation>
    <scope>NUCLEOTIDE SEQUENCE [LARGE SCALE GENOMIC DNA]</scope>
    <source>
        <strain evidence="14">EC202008001</strain>
        <tissue evidence="14">Blood</tissue>
    </source>
</reference>
<dbReference type="PANTHER" id="PTHR11848:SF159">
    <property type="entry name" value="NODAL HOMOLOG"/>
    <property type="match status" value="1"/>
</dbReference>
<comment type="similarity">
    <text evidence="2 10">Belongs to the TGF-beta family.</text>
</comment>
<dbReference type="Proteomes" id="UP000824219">
    <property type="component" value="Linkage Group LG18"/>
</dbReference>
<dbReference type="PROSITE" id="PS51362">
    <property type="entry name" value="TGF_BETA_2"/>
    <property type="match status" value="1"/>
</dbReference>
<keyword evidence="5" id="KW-0165">Cleavage on pair of basic residues</keyword>
<accession>A0A9D3SEQ9</accession>
<feature type="chain" id="PRO_5038658306" description="TGF-beta family profile domain-containing protein" evidence="12">
    <location>
        <begin position="21"/>
        <end position="375"/>
    </location>
</feature>
<evidence type="ECO:0000256" key="5">
    <source>
        <dbReference type="ARBA" id="ARBA00022685"/>
    </source>
</evidence>
<dbReference type="InterPro" id="IPR001839">
    <property type="entry name" value="TGF-b_C"/>
</dbReference>
<dbReference type="InterPro" id="IPR029034">
    <property type="entry name" value="Cystine-knot_cytokine"/>
</dbReference>
<evidence type="ECO:0000256" key="2">
    <source>
        <dbReference type="ARBA" id="ARBA00006656"/>
    </source>
</evidence>
<dbReference type="GO" id="GO:0005615">
    <property type="term" value="C:extracellular space"/>
    <property type="evidence" value="ECO:0007669"/>
    <property type="project" value="TreeGrafter"/>
</dbReference>
<gene>
    <name evidence="14" type="ORF">KOW79_015465</name>
</gene>
<evidence type="ECO:0000313" key="14">
    <source>
        <dbReference type="EMBL" id="KAG7321050.1"/>
    </source>
</evidence>
<dbReference type="EMBL" id="JAHKSW010000018">
    <property type="protein sequence ID" value="KAG7321050.1"/>
    <property type="molecule type" value="Genomic_DNA"/>
</dbReference>
<dbReference type="GO" id="GO:0005125">
    <property type="term" value="F:cytokine activity"/>
    <property type="evidence" value="ECO:0007669"/>
    <property type="project" value="TreeGrafter"/>
</dbReference>
<feature type="region of interest" description="Disordered" evidence="11">
    <location>
        <begin position="229"/>
        <end position="255"/>
    </location>
</feature>
<evidence type="ECO:0000256" key="10">
    <source>
        <dbReference type="RuleBase" id="RU000354"/>
    </source>
</evidence>
<dbReference type="AlphaFoldDB" id="A0A9D3SEQ9"/>
<dbReference type="GO" id="GO:0007369">
    <property type="term" value="P:gastrulation"/>
    <property type="evidence" value="ECO:0007669"/>
    <property type="project" value="UniProtKB-ARBA"/>
</dbReference>
<organism evidence="14 15">
    <name type="scientific">Hemibagrus wyckioides</name>
    <dbReference type="NCBI Taxonomy" id="337641"/>
    <lineage>
        <taxon>Eukaryota</taxon>
        <taxon>Metazoa</taxon>
        <taxon>Chordata</taxon>
        <taxon>Craniata</taxon>
        <taxon>Vertebrata</taxon>
        <taxon>Euteleostomi</taxon>
        <taxon>Actinopterygii</taxon>
        <taxon>Neopterygii</taxon>
        <taxon>Teleostei</taxon>
        <taxon>Ostariophysi</taxon>
        <taxon>Siluriformes</taxon>
        <taxon>Bagridae</taxon>
        <taxon>Hemibagrus</taxon>
    </lineage>
</organism>
<dbReference type="Pfam" id="PF00688">
    <property type="entry name" value="TGFb_propeptide"/>
    <property type="match status" value="1"/>
</dbReference>
<comment type="caution">
    <text evidence="14">The sequence shown here is derived from an EMBL/GenBank/DDBJ whole genome shotgun (WGS) entry which is preliminary data.</text>
</comment>
<evidence type="ECO:0000256" key="6">
    <source>
        <dbReference type="ARBA" id="ARBA00022729"/>
    </source>
</evidence>
<sequence>MRHLACGILCVALWIHSVSSSVLVSRKRESAKEPYPLYMMHLYRTLLAGDGKKLAGTSGAGIGYEQPSLHHSDSVLSLVAKSCYQMGNKWAVTFDMSSISASDDVQRSELRLRLPDFPDSEDPVVDIYHTPKGSEERLHLGRIDVASSTSPSSHSSWRVLNITQLLKYWLHQGGLPPTQLHWDEEAPQDLQHPIQHPTANSIMMVVYSKHTRTEASTLIRTAEHSKYVAQERPLSEPVARRHKRNHRAHKRVREAAGDSAIPALTPDKGEKKTLCRKVDMWVDFDQIGWSEWIIYPKRYNAYRCEGGCPTPVDESFTPTNHAYMQSLLKLHQPDRVPCPSCVPTQLAPLSMLYYENGKMVMRHHEGMVAEACGCH</sequence>
<keyword evidence="6 12" id="KW-0732">Signal</keyword>
<dbReference type="PANTHER" id="PTHR11848">
    <property type="entry name" value="TGF-BETA FAMILY"/>
    <property type="match status" value="1"/>
</dbReference>
<dbReference type="GO" id="GO:0008083">
    <property type="term" value="F:growth factor activity"/>
    <property type="evidence" value="ECO:0007669"/>
    <property type="project" value="UniProtKB-KW"/>
</dbReference>
<feature type="signal peptide" evidence="12">
    <location>
        <begin position="1"/>
        <end position="20"/>
    </location>
</feature>
<evidence type="ECO:0000256" key="1">
    <source>
        <dbReference type="ARBA" id="ARBA00004613"/>
    </source>
</evidence>
<feature type="compositionally biased region" description="Basic residues" evidence="11">
    <location>
        <begin position="240"/>
        <end position="252"/>
    </location>
</feature>
<dbReference type="Gene3D" id="2.10.90.10">
    <property type="entry name" value="Cystine-knot cytokines"/>
    <property type="match status" value="1"/>
</dbReference>
<comment type="subcellular location">
    <subcellularLocation>
        <location evidence="1">Secreted</location>
    </subcellularLocation>
</comment>
<evidence type="ECO:0000256" key="3">
    <source>
        <dbReference type="ARBA" id="ARBA00022473"/>
    </source>
</evidence>
<dbReference type="SUPFAM" id="SSF57501">
    <property type="entry name" value="Cystine-knot cytokines"/>
    <property type="match status" value="1"/>
</dbReference>
<evidence type="ECO:0000256" key="7">
    <source>
        <dbReference type="ARBA" id="ARBA00023030"/>
    </source>
</evidence>
<dbReference type="GO" id="GO:0009888">
    <property type="term" value="P:tissue development"/>
    <property type="evidence" value="ECO:0007669"/>
    <property type="project" value="UniProtKB-ARBA"/>
</dbReference>
<dbReference type="InterPro" id="IPR015615">
    <property type="entry name" value="TGF-beta-rel"/>
</dbReference>
<proteinExistence type="inferred from homology"/>
<keyword evidence="9" id="KW-0325">Glycoprotein</keyword>
<keyword evidence="8" id="KW-1015">Disulfide bond</keyword>
<keyword evidence="4" id="KW-0964">Secreted</keyword>
<dbReference type="Gene3D" id="2.60.120.970">
    <property type="match status" value="1"/>
</dbReference>
<dbReference type="FunFam" id="2.10.90.10:FF:000026">
    <property type="entry name" value="Nodal homolog 3-A"/>
    <property type="match status" value="1"/>
</dbReference>
<dbReference type="OrthoDB" id="5949851at2759"/>
<name>A0A9D3SEQ9_9TELE</name>